<feature type="transmembrane region" description="Helical" evidence="2">
    <location>
        <begin position="222"/>
        <end position="244"/>
    </location>
</feature>
<name>A0ABV9U2B1_9ACTN</name>
<sequence>MAESGGRGRLVPRGTEVPFRPMSVSEMLDGAIAGIRYRPRTVLGLSVAISTVVQVVGSVLAYYFIGREARGEITPRALLRSVGAQATLGATDLVFTAFGILILAGILAPVLARTMFGLEISLGRAWQDARPRFGRLLLMAAVVIVMSLAALAVPVLPFALAVAGGAHPAIGVLSALLGIPVGLVLMLWAYVLLVQSVPALVMERAGIGGALVRARRLSKGRWWRTFGTLLLAMIVTVFMGFFALRIPFLVAQLVLFGNAGSGNGQVFGALALDTVGRIVSWSVVLPFDAGVIALLYMDRRMRREGLDLDLATRPAPEGDDDFFELWRPTAPSWPVRTPPVAPAPGATYTQGAP</sequence>
<dbReference type="EMBL" id="JBHSIT010000007">
    <property type="protein sequence ID" value="MFC4910452.1"/>
    <property type="molecule type" value="Genomic_DNA"/>
</dbReference>
<keyword evidence="4" id="KW-1185">Reference proteome</keyword>
<evidence type="ECO:0000313" key="4">
    <source>
        <dbReference type="Proteomes" id="UP001595872"/>
    </source>
</evidence>
<keyword evidence="2" id="KW-0472">Membrane</keyword>
<feature type="transmembrane region" description="Helical" evidence="2">
    <location>
        <begin position="93"/>
        <end position="116"/>
    </location>
</feature>
<keyword evidence="2" id="KW-0812">Transmembrane</keyword>
<keyword evidence="2" id="KW-1133">Transmembrane helix</keyword>
<gene>
    <name evidence="3" type="ORF">ACFPCY_24275</name>
</gene>
<feature type="transmembrane region" description="Helical" evidence="2">
    <location>
        <begin position="136"/>
        <end position="163"/>
    </location>
</feature>
<evidence type="ECO:0008006" key="5">
    <source>
        <dbReference type="Google" id="ProtNLM"/>
    </source>
</evidence>
<reference evidence="4" key="1">
    <citation type="journal article" date="2019" name="Int. J. Syst. Evol. Microbiol.">
        <title>The Global Catalogue of Microorganisms (GCM) 10K type strain sequencing project: providing services to taxonomists for standard genome sequencing and annotation.</title>
        <authorList>
            <consortium name="The Broad Institute Genomics Platform"/>
            <consortium name="The Broad Institute Genome Sequencing Center for Infectious Disease"/>
            <person name="Wu L."/>
            <person name="Ma J."/>
        </authorList>
    </citation>
    <scope>NUCLEOTIDE SEQUENCE [LARGE SCALE GENOMIC DNA]</scope>
    <source>
        <strain evidence="4">KLKA75</strain>
    </source>
</reference>
<comment type="caution">
    <text evidence="3">The sequence shown here is derived from an EMBL/GenBank/DDBJ whole genome shotgun (WGS) entry which is preliminary data.</text>
</comment>
<feature type="transmembrane region" description="Helical" evidence="2">
    <location>
        <begin position="169"/>
        <end position="194"/>
    </location>
</feature>
<evidence type="ECO:0000256" key="2">
    <source>
        <dbReference type="SAM" id="Phobius"/>
    </source>
</evidence>
<accession>A0ABV9U2B1</accession>
<feature type="transmembrane region" description="Helical" evidence="2">
    <location>
        <begin position="42"/>
        <end position="65"/>
    </location>
</feature>
<dbReference type="Proteomes" id="UP001595872">
    <property type="component" value="Unassembled WGS sequence"/>
</dbReference>
<feature type="transmembrane region" description="Helical" evidence="2">
    <location>
        <begin position="278"/>
        <end position="297"/>
    </location>
</feature>
<evidence type="ECO:0000313" key="3">
    <source>
        <dbReference type="EMBL" id="MFC4910452.1"/>
    </source>
</evidence>
<proteinExistence type="predicted"/>
<evidence type="ECO:0000256" key="1">
    <source>
        <dbReference type="SAM" id="MobiDB-lite"/>
    </source>
</evidence>
<organism evidence="3 4">
    <name type="scientific">Actinomadura gamaensis</name>
    <dbReference type="NCBI Taxonomy" id="1763541"/>
    <lineage>
        <taxon>Bacteria</taxon>
        <taxon>Bacillati</taxon>
        <taxon>Actinomycetota</taxon>
        <taxon>Actinomycetes</taxon>
        <taxon>Streptosporangiales</taxon>
        <taxon>Thermomonosporaceae</taxon>
        <taxon>Actinomadura</taxon>
    </lineage>
</organism>
<protein>
    <recommendedName>
        <fullName evidence="5">Glycerophosphoryl diester phosphodiesterase membrane domain-containing protein</fullName>
    </recommendedName>
</protein>
<feature type="region of interest" description="Disordered" evidence="1">
    <location>
        <begin position="334"/>
        <end position="353"/>
    </location>
</feature>
<dbReference type="RefSeq" id="WP_378258819.1">
    <property type="nucleotide sequence ID" value="NZ_JBHSIT010000007.1"/>
</dbReference>